<dbReference type="AlphaFoldDB" id="G0QZA0"/>
<evidence type="ECO:0008006" key="5">
    <source>
        <dbReference type="Google" id="ProtNLM"/>
    </source>
</evidence>
<reference evidence="3 4" key="1">
    <citation type="submission" date="2011-07" db="EMBL/GenBank/DDBJ databases">
        <authorList>
            <person name="Coyne R."/>
            <person name="Brami D."/>
            <person name="Johnson J."/>
            <person name="Hostetler J."/>
            <person name="Hannick L."/>
            <person name="Clark T."/>
            <person name="Cassidy-Hanley D."/>
            <person name="Inman J."/>
        </authorList>
    </citation>
    <scope>NUCLEOTIDE SEQUENCE [LARGE SCALE GENOMIC DNA]</scope>
    <source>
        <strain evidence="3 4">G5</strain>
    </source>
</reference>
<proteinExistence type="predicted"/>
<dbReference type="InParanoid" id="G0QZA0"/>
<organism evidence="3 4">
    <name type="scientific">Ichthyophthirius multifiliis</name>
    <name type="common">White spot disease agent</name>
    <name type="synonym">Ich</name>
    <dbReference type="NCBI Taxonomy" id="5932"/>
    <lineage>
        <taxon>Eukaryota</taxon>
        <taxon>Sar</taxon>
        <taxon>Alveolata</taxon>
        <taxon>Ciliophora</taxon>
        <taxon>Intramacronucleata</taxon>
        <taxon>Oligohymenophorea</taxon>
        <taxon>Hymenostomatida</taxon>
        <taxon>Ophryoglenina</taxon>
        <taxon>Ichthyophthirius</taxon>
    </lineage>
</organism>
<dbReference type="eggNOG" id="ENOG502QVDY">
    <property type="taxonomic scope" value="Eukaryota"/>
</dbReference>
<keyword evidence="4" id="KW-1185">Reference proteome</keyword>
<evidence type="ECO:0000313" key="3">
    <source>
        <dbReference type="EMBL" id="EGR29457.1"/>
    </source>
</evidence>
<evidence type="ECO:0000313" key="4">
    <source>
        <dbReference type="Proteomes" id="UP000008983"/>
    </source>
</evidence>
<dbReference type="RefSeq" id="XP_004030693.1">
    <property type="nucleotide sequence ID" value="XM_004030645.1"/>
</dbReference>
<feature type="transmembrane region" description="Helical" evidence="2">
    <location>
        <begin position="225"/>
        <end position="243"/>
    </location>
</feature>
<keyword evidence="1" id="KW-0175">Coiled coil</keyword>
<accession>G0QZA0</accession>
<feature type="coiled-coil region" evidence="1">
    <location>
        <begin position="71"/>
        <end position="102"/>
    </location>
</feature>
<keyword evidence="2" id="KW-0812">Transmembrane</keyword>
<keyword evidence="2" id="KW-1133">Transmembrane helix</keyword>
<dbReference type="GeneID" id="14905555"/>
<dbReference type="EMBL" id="GL984142">
    <property type="protein sequence ID" value="EGR29457.1"/>
    <property type="molecule type" value="Genomic_DNA"/>
</dbReference>
<keyword evidence="2" id="KW-0472">Membrane</keyword>
<feature type="transmembrane region" description="Helical" evidence="2">
    <location>
        <begin position="249"/>
        <end position="267"/>
    </location>
</feature>
<evidence type="ECO:0000256" key="1">
    <source>
        <dbReference type="SAM" id="Coils"/>
    </source>
</evidence>
<evidence type="ECO:0000256" key="2">
    <source>
        <dbReference type="SAM" id="Phobius"/>
    </source>
</evidence>
<protein>
    <recommendedName>
        <fullName evidence="5">Transmembrane protein</fullName>
    </recommendedName>
</protein>
<sequence>MDKNTQNKQFLQFKKVKYAFFLKIRENQKTFSFCILKYCFQKENIDREQEIIRQYYYIYQNQQFQKQHLNIKDIKQNTQEIEQILENQIKNNQLECIKLEQEAQKNIKYAIQITKCKQNLKENFPEDAKNQLQNIQNLPLDIYFDIIESDYIYKKNYNPILFDESKRKFGVNSIDLLLYINKLNNEAQFFTFSSMYLQNKITKVIQCILYLISFYIQRHINILKVNFRIIILIIQSNQILMLLLLKQVFFFVIFFVIYFSLLGNIIIKNHYCQFNNSNKFIYILGSLDKTKLTATEINQEEINKIILNEEKDSIYGNVKKLNQYIQLYLKFIYQIFINSEDLNDLLQQCLDLKSNMQESDKKTPLVKERDYKYHKMNFRNIIAQFGAFFFQKECEKDQKNNFKKGEKEIDYLDKYVVFVPYLNIENIQIFIDIFSNLGLQIKNMNILAILRYFHHNKYK</sequence>
<name>G0QZA0_ICHMU</name>
<gene>
    <name evidence="3" type="ORF">IMG5_155340</name>
</gene>
<dbReference type="Proteomes" id="UP000008983">
    <property type="component" value="Unassembled WGS sequence"/>
</dbReference>